<dbReference type="EMBL" id="JAWONS010000184">
    <property type="protein sequence ID" value="MDW2798274.1"/>
    <property type="molecule type" value="Genomic_DNA"/>
</dbReference>
<dbReference type="RefSeq" id="WP_318064517.1">
    <property type="nucleotide sequence ID" value="NZ_JAWONS010000184.1"/>
</dbReference>
<sequence length="175" mass="20072">MDYFRISQDKRYLHTPVITNLNEIILRRADTSIGNASKIPDINVGFAKPEDHIDFIDVLDSQMFMVLDRVKDVFKIYEPGMTFKAVCILNNKTGAYGNYHIPVLPEIDCLSPESEVSPDKSHINRLVLKEEVPEDRAVFKVKGLLTDVVVIRLDVAESLLRRNIKKYNLNRIIQS</sequence>
<name>A0ABU4GKZ4_9CLOT</name>
<dbReference type="Proteomes" id="UP001276854">
    <property type="component" value="Unassembled WGS sequence"/>
</dbReference>
<gene>
    <name evidence="1" type="ORF">RZO55_11890</name>
</gene>
<evidence type="ECO:0000313" key="2">
    <source>
        <dbReference type="Proteomes" id="UP001276854"/>
    </source>
</evidence>
<keyword evidence="2" id="KW-1185">Reference proteome</keyword>
<proteinExistence type="predicted"/>
<comment type="caution">
    <text evidence="1">The sequence shown here is derived from an EMBL/GenBank/DDBJ whole genome shotgun (WGS) entry which is preliminary data.</text>
</comment>
<evidence type="ECO:0000313" key="1">
    <source>
        <dbReference type="EMBL" id="MDW2798274.1"/>
    </source>
</evidence>
<organism evidence="1 2">
    <name type="scientific">Clostridium boliviensis</name>
    <dbReference type="NCBI Taxonomy" id="318465"/>
    <lineage>
        <taxon>Bacteria</taxon>
        <taxon>Bacillati</taxon>
        <taxon>Bacillota</taxon>
        <taxon>Clostridia</taxon>
        <taxon>Eubacteriales</taxon>
        <taxon>Clostridiaceae</taxon>
        <taxon>Clostridium</taxon>
    </lineage>
</organism>
<protein>
    <submittedName>
        <fullName evidence="1">Uncharacterized protein</fullName>
    </submittedName>
</protein>
<reference evidence="1 2" key="1">
    <citation type="submission" date="2023-10" db="EMBL/GenBank/DDBJ databases">
        <title>A novel Glycoside Hydrolase 43-Like Enzyme from Clostrdium boliviensis is an Endo-xylanase, and a Candidate for Xylooligosaccharides Production from Different Xylan Substrates.</title>
        <authorList>
            <person name="Alvarez M.T."/>
            <person name="Rocabado-Villegas L.R."/>
            <person name="Salas-Veizaga D.M."/>
            <person name="Linares-Pasten J.A."/>
            <person name="Gudmundsdottir E.E."/>
            <person name="Hreggvidsson G.O."/>
            <person name="Adlercreutz P."/>
            <person name="Nordberg Karlsson E."/>
        </authorList>
    </citation>
    <scope>NUCLEOTIDE SEQUENCE [LARGE SCALE GENOMIC DNA]</scope>
    <source>
        <strain evidence="1 2">E-1</strain>
    </source>
</reference>
<accession>A0ABU4GKZ4</accession>